<proteinExistence type="predicted"/>
<name>A0A850HBS0_9SPHN</name>
<organism evidence="1 2">
    <name type="scientific">Altererythrobacter lutimaris</name>
    <dbReference type="NCBI Taxonomy" id="2743979"/>
    <lineage>
        <taxon>Bacteria</taxon>
        <taxon>Pseudomonadati</taxon>
        <taxon>Pseudomonadota</taxon>
        <taxon>Alphaproteobacteria</taxon>
        <taxon>Sphingomonadales</taxon>
        <taxon>Erythrobacteraceae</taxon>
        <taxon>Altererythrobacter</taxon>
    </lineage>
</organism>
<accession>A0A850HBS0</accession>
<evidence type="ECO:0000313" key="1">
    <source>
        <dbReference type="EMBL" id="NVE95543.1"/>
    </source>
</evidence>
<sequence>MLKPIFISLLALFSVANIGQQGWDDRTAFIYATVEHSEWCPAGNVQLDLRTGEFVLTERADRENCQDPDIERPSRKGNLKTNDLQALRRAFDLAQREGLEAKICQEGGKPDYIIISNGGLPTLVVTTGSATEHAPDRLECWSKPATALHDLLEPIFDPYRDELSN</sequence>
<dbReference type="AlphaFoldDB" id="A0A850HBS0"/>
<dbReference type="Proteomes" id="UP000546031">
    <property type="component" value="Unassembled WGS sequence"/>
</dbReference>
<reference evidence="1 2" key="1">
    <citation type="submission" date="2020-06" db="EMBL/GenBank/DDBJ databases">
        <title>Altererythrobacter lutimaris sp. nov., a marine bacterium isolated from a tidal flat.</title>
        <authorList>
            <person name="Kim D."/>
            <person name="Yoo Y."/>
            <person name="Kim J.-J."/>
        </authorList>
    </citation>
    <scope>NUCLEOTIDE SEQUENCE [LARGE SCALE GENOMIC DNA]</scope>
    <source>
        <strain evidence="1 2">JGD-16</strain>
    </source>
</reference>
<evidence type="ECO:0000313" key="2">
    <source>
        <dbReference type="Proteomes" id="UP000546031"/>
    </source>
</evidence>
<protein>
    <submittedName>
        <fullName evidence="1">Uncharacterized protein</fullName>
    </submittedName>
</protein>
<dbReference type="EMBL" id="JABWTA010000001">
    <property type="protein sequence ID" value="NVE95543.1"/>
    <property type="molecule type" value="Genomic_DNA"/>
</dbReference>
<keyword evidence="2" id="KW-1185">Reference proteome</keyword>
<gene>
    <name evidence="1" type="ORF">HUO12_11590</name>
</gene>
<dbReference type="RefSeq" id="WP_176273754.1">
    <property type="nucleotide sequence ID" value="NZ_JABWTA010000001.1"/>
</dbReference>
<comment type="caution">
    <text evidence="1">The sequence shown here is derived from an EMBL/GenBank/DDBJ whole genome shotgun (WGS) entry which is preliminary data.</text>
</comment>